<dbReference type="Proteomes" id="UP000085678">
    <property type="component" value="Unplaced"/>
</dbReference>
<dbReference type="OrthoDB" id="10024479at2759"/>
<feature type="region of interest" description="Disordered" evidence="3">
    <location>
        <begin position="535"/>
        <end position="577"/>
    </location>
</feature>
<evidence type="ECO:0000256" key="3">
    <source>
        <dbReference type="SAM" id="MobiDB-lite"/>
    </source>
</evidence>
<evidence type="ECO:0000259" key="4">
    <source>
        <dbReference type="Pfam" id="PF15739"/>
    </source>
</evidence>
<dbReference type="InterPro" id="IPR032755">
    <property type="entry name" value="TSNAXIP1_N"/>
</dbReference>
<dbReference type="OMA" id="QEGLWKF"/>
<feature type="compositionally biased region" description="Basic residues" evidence="3">
    <location>
        <begin position="104"/>
        <end position="116"/>
    </location>
</feature>
<name>A0A1S3JUG3_LINAN</name>
<protein>
    <submittedName>
        <fullName evidence="6">Uncharacterized protein LOC106176247</fullName>
    </submittedName>
</protein>
<keyword evidence="1 2" id="KW-0175">Coiled coil</keyword>
<proteinExistence type="predicted"/>
<dbReference type="KEGG" id="lak:106176247"/>
<feature type="compositionally biased region" description="Polar residues" evidence="3">
    <location>
        <begin position="537"/>
        <end position="555"/>
    </location>
</feature>
<gene>
    <name evidence="6" type="primary">LOC106176247</name>
</gene>
<dbReference type="PANTHER" id="PTHR34916">
    <property type="entry name" value="GI:13385330"/>
    <property type="match status" value="1"/>
</dbReference>
<feature type="domain" description="Translin-associated factor X-interacting protein 1 N-terminal" evidence="4">
    <location>
        <begin position="291"/>
        <end position="402"/>
    </location>
</feature>
<dbReference type="STRING" id="7574.A0A1S3JUG3"/>
<evidence type="ECO:0000313" key="5">
    <source>
        <dbReference type="Proteomes" id="UP000085678"/>
    </source>
</evidence>
<dbReference type="Pfam" id="PF15739">
    <property type="entry name" value="TSNAXIP1_N"/>
    <property type="match status" value="1"/>
</dbReference>
<feature type="compositionally biased region" description="Basic residues" evidence="3">
    <location>
        <begin position="141"/>
        <end position="153"/>
    </location>
</feature>
<keyword evidence="5" id="KW-1185">Reference proteome</keyword>
<accession>A0A1S3JUG3</accession>
<dbReference type="InParanoid" id="A0A1S3JUG3"/>
<dbReference type="GeneID" id="106176247"/>
<dbReference type="RefSeq" id="XP_013414010.1">
    <property type="nucleotide sequence ID" value="XM_013558556.1"/>
</dbReference>
<feature type="compositionally biased region" description="Basic and acidic residues" evidence="3">
    <location>
        <begin position="201"/>
        <end position="210"/>
    </location>
</feature>
<organism evidence="5 6">
    <name type="scientific">Lingula anatina</name>
    <name type="common">Brachiopod</name>
    <name type="synonym">Lingula unguis</name>
    <dbReference type="NCBI Taxonomy" id="7574"/>
    <lineage>
        <taxon>Eukaryota</taxon>
        <taxon>Metazoa</taxon>
        <taxon>Spiralia</taxon>
        <taxon>Lophotrochozoa</taxon>
        <taxon>Brachiopoda</taxon>
        <taxon>Linguliformea</taxon>
        <taxon>Lingulata</taxon>
        <taxon>Lingulida</taxon>
        <taxon>Linguloidea</taxon>
        <taxon>Lingulidae</taxon>
        <taxon>Lingula</taxon>
    </lineage>
</organism>
<sequence>MTMAAERGRDRRLNELLEQVVVAHRKDIMDYSGGHLNESKLHKPPEMATFKSWPSAHAGQLTMKQKHVLAKPKRGLQNKSEMEKAIMDFSVGTSGALPNPPPTRTHRTKGTPKKNRLKDIEHLVDGKTSLSPSQSPEAHKTPKNLKPVKKHRLKDIENFADGRVSESPPPQSEDSYDGLQTEPPVLVEELRLPDVMLPSPREPEKGRWESMDNENTDEEEEDKARDESPRNLIPKHPPHTFKHRFISSHLGGVTKRDQYDRLKDFEKTVIRKQDAMEREVMSGQKAVEQLEQKLKEELATLPYDGYGPNFHRLQIYSNTLDDMIRESPTFAYVLRQIKGEYDNYLSTLLDSQTSQHNKLYEQIQQLSDRGTSKPKHLEADKSSVEFMESEAKKMLSLNESLRKEVQHELELAAAAPEPEPPKRIIPTFVGVQKQDLAEQVQDLHTSITEKLETINATRHHLHEKFVPSSVCNHLEQCVKETEIEIQKLMKQNEFCDKEIEEMENDFHEIIDDAELSERDIRRIWRKVNAVKAVDSAKSGNTASGWTSGPTPTRAQPGQEDSDDDEKETQRKWNWYIS</sequence>
<evidence type="ECO:0000313" key="6">
    <source>
        <dbReference type="RefSeq" id="XP_013414010.1"/>
    </source>
</evidence>
<reference evidence="6" key="1">
    <citation type="submission" date="2025-08" db="UniProtKB">
        <authorList>
            <consortium name="RefSeq"/>
        </authorList>
    </citation>
    <scope>IDENTIFICATION</scope>
    <source>
        <tissue evidence="6">Gonads</tissue>
    </source>
</reference>
<evidence type="ECO:0000256" key="1">
    <source>
        <dbReference type="ARBA" id="ARBA00023054"/>
    </source>
</evidence>
<feature type="coiled-coil region" evidence="2">
    <location>
        <begin position="273"/>
        <end position="300"/>
    </location>
</feature>
<feature type="coiled-coil region" evidence="2">
    <location>
        <begin position="471"/>
        <end position="519"/>
    </location>
</feature>
<feature type="coiled-coil region" evidence="2">
    <location>
        <begin position="349"/>
        <end position="404"/>
    </location>
</feature>
<feature type="compositionally biased region" description="Acidic residues" evidence="3">
    <location>
        <begin position="211"/>
        <end position="221"/>
    </location>
</feature>
<feature type="region of interest" description="Disordered" evidence="3">
    <location>
        <begin position="91"/>
        <end position="243"/>
    </location>
</feature>
<dbReference type="AlphaFoldDB" id="A0A1S3JUG3"/>
<dbReference type="PANTHER" id="PTHR34916:SF1">
    <property type="entry name" value="GI:13385330"/>
    <property type="match status" value="1"/>
</dbReference>
<evidence type="ECO:0000256" key="2">
    <source>
        <dbReference type="SAM" id="Coils"/>
    </source>
</evidence>